<gene>
    <name evidence="6" type="ORF">GJ700_11005</name>
</gene>
<keyword evidence="7" id="KW-1185">Reference proteome</keyword>
<comment type="subcellular location">
    <subcellularLocation>
        <location evidence="1">Membrane</location>
    </subcellularLocation>
</comment>
<evidence type="ECO:0000313" key="6">
    <source>
        <dbReference type="EMBL" id="MRV72242.1"/>
    </source>
</evidence>
<dbReference type="InterPro" id="IPR051407">
    <property type="entry name" value="Bact_OM_lipoprot/Surf_antigen"/>
</dbReference>
<dbReference type="Pfam" id="PF05433">
    <property type="entry name" value="Rick_17kDa_Anti"/>
    <property type="match status" value="1"/>
</dbReference>
<evidence type="ECO:0000256" key="3">
    <source>
        <dbReference type="SAM" id="MobiDB-lite"/>
    </source>
</evidence>
<proteinExistence type="predicted"/>
<dbReference type="PANTHER" id="PTHR35603:SF2">
    <property type="entry name" value="OUTER MEMBRANE LIPOPROTEIN"/>
    <property type="match status" value="1"/>
</dbReference>
<dbReference type="RefSeq" id="WP_154373612.1">
    <property type="nucleotide sequence ID" value="NZ_WKJJ01000006.1"/>
</dbReference>
<feature type="domain" description="Glycine zipper 2TM" evidence="5">
    <location>
        <begin position="160"/>
        <end position="201"/>
    </location>
</feature>
<evidence type="ECO:0000256" key="4">
    <source>
        <dbReference type="SAM" id="Phobius"/>
    </source>
</evidence>
<keyword evidence="4" id="KW-1133">Transmembrane helix</keyword>
<feature type="region of interest" description="Disordered" evidence="3">
    <location>
        <begin position="91"/>
        <end position="117"/>
    </location>
</feature>
<dbReference type="InterPro" id="IPR008816">
    <property type="entry name" value="Gly_zipper_2TM_dom"/>
</dbReference>
<dbReference type="Proteomes" id="UP000446768">
    <property type="component" value="Unassembled WGS sequence"/>
</dbReference>
<dbReference type="EMBL" id="WKJJ01000006">
    <property type="protein sequence ID" value="MRV72242.1"/>
    <property type="molecule type" value="Genomic_DNA"/>
</dbReference>
<organism evidence="6 7">
    <name type="scientific">Pseudoduganella rivuli</name>
    <dbReference type="NCBI Taxonomy" id="2666085"/>
    <lineage>
        <taxon>Bacteria</taxon>
        <taxon>Pseudomonadati</taxon>
        <taxon>Pseudomonadota</taxon>
        <taxon>Betaproteobacteria</taxon>
        <taxon>Burkholderiales</taxon>
        <taxon>Oxalobacteraceae</taxon>
        <taxon>Telluria group</taxon>
        <taxon>Pseudoduganella</taxon>
    </lineage>
</organism>
<protein>
    <submittedName>
        <fullName evidence="6">Glycine zipper 2TM domain-containing protein</fullName>
    </submittedName>
</protein>
<feature type="transmembrane region" description="Helical" evidence="4">
    <location>
        <begin position="12"/>
        <end position="35"/>
    </location>
</feature>
<dbReference type="AlphaFoldDB" id="A0A7X2LTR0"/>
<evidence type="ECO:0000259" key="5">
    <source>
        <dbReference type="Pfam" id="PF05433"/>
    </source>
</evidence>
<dbReference type="PANTHER" id="PTHR35603">
    <property type="match status" value="1"/>
</dbReference>
<comment type="caution">
    <text evidence="6">The sequence shown here is derived from an EMBL/GenBank/DDBJ whole genome shotgun (WGS) entry which is preliminary data.</text>
</comment>
<sequence length="248" mass="24600">MNTNNSRHTHPMLLAAAVAVVLFCTFGIAAILGWLPSRNSDSATQATAPAYSVGDSGAAAAYGTPGGASGTSSGVSSYGATGSGTAALTSTPQSNYAAGPAPARDYTPARNTGNTAVRDTYDTAPAYKTAQAPAAPAVCSSCGVVESIHQQTHRAQGSGLGAGAGAVVGGLLGHQIGGGTGRQLATVAGAVGGAVVGNQVEGNARATHTYVITVRMDNGKVRTFHQSAQPGWRPGDHVRVVNGALRSD</sequence>
<name>A0A7X2LTR0_9BURK</name>
<evidence type="ECO:0000313" key="7">
    <source>
        <dbReference type="Proteomes" id="UP000446768"/>
    </source>
</evidence>
<keyword evidence="4" id="KW-0812">Transmembrane</keyword>
<evidence type="ECO:0000256" key="2">
    <source>
        <dbReference type="ARBA" id="ARBA00023136"/>
    </source>
</evidence>
<dbReference type="GO" id="GO:0019867">
    <property type="term" value="C:outer membrane"/>
    <property type="evidence" value="ECO:0007669"/>
    <property type="project" value="InterPro"/>
</dbReference>
<evidence type="ECO:0000256" key="1">
    <source>
        <dbReference type="ARBA" id="ARBA00004370"/>
    </source>
</evidence>
<keyword evidence="2 4" id="KW-0472">Membrane</keyword>
<reference evidence="6 7" key="1">
    <citation type="submission" date="2019-11" db="EMBL/GenBank/DDBJ databases">
        <title>Novel species isolated from a subtropical stream in China.</title>
        <authorList>
            <person name="Lu H."/>
        </authorList>
    </citation>
    <scope>NUCLEOTIDE SEQUENCE [LARGE SCALE GENOMIC DNA]</scope>
    <source>
        <strain evidence="6 7">FT92W</strain>
    </source>
</reference>
<accession>A0A7X2LTR0</accession>